<dbReference type="RefSeq" id="WP_060566543.1">
    <property type="nucleotide sequence ID" value="NZ_CP040006.1"/>
</dbReference>
<evidence type="ECO:0000256" key="3">
    <source>
        <dbReference type="ARBA" id="ARBA00023027"/>
    </source>
</evidence>
<dbReference type="Proteomes" id="UP000054686">
    <property type="component" value="Unassembled WGS sequence"/>
</dbReference>
<accession>A0A0V8RS34</accession>
<dbReference type="HAMAP" id="MF_01671">
    <property type="entry name" value="IolG"/>
    <property type="match status" value="1"/>
</dbReference>
<sequence>MTVRIGLIGAGGMGRAHVERIEKELAGGKVVAVADLNLEGAKAVAEPLGATAYGSGAELIADPNVDAVLIATFGKVHAPDVIAAVKAGKYVLCEKPLATTAEDCIAIMEVEQEAGKKLVTVGFMRRFDKGYQEMRALRESGELGYATLVHCRHRNPTVPEGYTTRNMIDDTAIHEIDACRYLLGEEIVSVRIDTPRATSRRFEHLQDPLVLVAKTESGVLIDDEVNVNIQFGYSIECELVLEAGTIRLGDQEHTYVRDSLGNRNAICSSHIDRFHDAFNAEVQQWIRAVERDEHTGSDSWDGYAATAVVDAAIASLEDGGREYPVTLIERPSLYER</sequence>
<dbReference type="AlphaFoldDB" id="A0A0V8RS34"/>
<dbReference type="Gene3D" id="3.30.360.10">
    <property type="entry name" value="Dihydrodipicolinate Reductase, domain 2"/>
    <property type="match status" value="1"/>
</dbReference>
<evidence type="ECO:0000259" key="6">
    <source>
        <dbReference type="Pfam" id="PF22725"/>
    </source>
</evidence>
<evidence type="ECO:0000256" key="2">
    <source>
        <dbReference type="ARBA" id="ARBA00023002"/>
    </source>
</evidence>
<reference evidence="7 8" key="1">
    <citation type="submission" date="2015-10" db="EMBL/GenBank/DDBJ databases">
        <title>Draft Genome of Actinomyces odontolyticus subsp. actinosynbacter strain XH001.</title>
        <authorList>
            <person name="Mclean J.S."/>
            <person name="He X."/>
        </authorList>
    </citation>
    <scope>NUCLEOTIDE SEQUENCE [LARGE SCALE GENOMIC DNA]</scope>
    <source>
        <strain evidence="7 8">XH001</strain>
    </source>
</reference>
<evidence type="ECO:0000313" key="7">
    <source>
        <dbReference type="EMBL" id="KSW10918.1"/>
    </source>
</evidence>
<gene>
    <name evidence="4" type="primary">iolG</name>
    <name evidence="7" type="ORF">APY09_05435</name>
</gene>
<proteinExistence type="inferred from homology"/>
<dbReference type="InterPro" id="IPR055170">
    <property type="entry name" value="GFO_IDH_MocA-like_dom"/>
</dbReference>
<evidence type="ECO:0000256" key="1">
    <source>
        <dbReference type="ARBA" id="ARBA00010928"/>
    </source>
</evidence>
<dbReference type="InterPro" id="IPR023794">
    <property type="entry name" value="MI/DCI_dehydrogenase"/>
</dbReference>
<dbReference type="Pfam" id="PF22725">
    <property type="entry name" value="GFO_IDH_MocA_C3"/>
    <property type="match status" value="1"/>
</dbReference>
<feature type="domain" description="Gfo/Idh/MocA-like oxidoreductase N-terminal" evidence="5">
    <location>
        <begin position="3"/>
        <end position="123"/>
    </location>
</feature>
<comment type="similarity">
    <text evidence="1 4">Belongs to the Gfo/Idh/MocA family.</text>
</comment>
<dbReference type="InterPro" id="IPR036291">
    <property type="entry name" value="NAD(P)-bd_dom_sf"/>
</dbReference>
<dbReference type="Pfam" id="PF01408">
    <property type="entry name" value="GFO_IDH_MocA"/>
    <property type="match status" value="1"/>
</dbReference>
<keyword evidence="2 4" id="KW-0560">Oxidoreductase</keyword>
<dbReference type="GO" id="GO:0019310">
    <property type="term" value="P:inositol catabolic process"/>
    <property type="evidence" value="ECO:0007669"/>
    <property type="project" value="UniProtKB-UniRule"/>
</dbReference>
<organism evidence="7 8">
    <name type="scientific">Schaalia odontolytica</name>
    <dbReference type="NCBI Taxonomy" id="1660"/>
    <lineage>
        <taxon>Bacteria</taxon>
        <taxon>Bacillati</taxon>
        <taxon>Actinomycetota</taxon>
        <taxon>Actinomycetes</taxon>
        <taxon>Actinomycetales</taxon>
        <taxon>Actinomycetaceae</taxon>
        <taxon>Schaalia</taxon>
    </lineage>
</organism>
<protein>
    <recommendedName>
        <fullName evidence="4">Inositol 2-dehydrogenase</fullName>
        <ecNumber evidence="4">1.1.1.18</ecNumber>
    </recommendedName>
    <alternativeName>
        <fullName evidence="4">Myo-inositol 2-dehydrogenase</fullName>
        <shortName evidence="4">MI 2-dehydrogenase</shortName>
    </alternativeName>
</protein>
<dbReference type="InterPro" id="IPR000683">
    <property type="entry name" value="Gfo/Idh/MocA-like_OxRdtase_N"/>
</dbReference>
<dbReference type="GO" id="GO:0050112">
    <property type="term" value="F:inositol 2-dehydrogenase (NAD+) activity"/>
    <property type="evidence" value="ECO:0007669"/>
    <property type="project" value="UniProtKB-UniRule"/>
</dbReference>
<name>A0A0V8RS34_9ACTO</name>
<evidence type="ECO:0000259" key="5">
    <source>
        <dbReference type="Pfam" id="PF01408"/>
    </source>
</evidence>
<comment type="caution">
    <text evidence="7">The sequence shown here is derived from an EMBL/GenBank/DDBJ whole genome shotgun (WGS) entry which is preliminary data.</text>
</comment>
<comment type="catalytic activity">
    <reaction evidence="4">
        <text>myo-inositol + NAD(+) = scyllo-inosose + NADH + H(+)</text>
        <dbReference type="Rhea" id="RHEA:16949"/>
        <dbReference type="ChEBI" id="CHEBI:15378"/>
        <dbReference type="ChEBI" id="CHEBI:17268"/>
        <dbReference type="ChEBI" id="CHEBI:17811"/>
        <dbReference type="ChEBI" id="CHEBI:57540"/>
        <dbReference type="ChEBI" id="CHEBI:57945"/>
        <dbReference type="EC" id="1.1.1.18"/>
    </reaction>
</comment>
<dbReference type="EMBL" id="LLVT01000002">
    <property type="protein sequence ID" value="KSW10918.1"/>
    <property type="molecule type" value="Genomic_DNA"/>
</dbReference>
<dbReference type="EC" id="1.1.1.18" evidence="4"/>
<dbReference type="SUPFAM" id="SSF51735">
    <property type="entry name" value="NAD(P)-binding Rossmann-fold domains"/>
    <property type="match status" value="1"/>
</dbReference>
<dbReference type="PANTHER" id="PTHR42840">
    <property type="entry name" value="NAD(P)-BINDING ROSSMANN-FOLD SUPERFAMILY PROTEIN-RELATED"/>
    <property type="match status" value="1"/>
</dbReference>
<keyword evidence="3 4" id="KW-0520">NAD</keyword>
<dbReference type="OrthoDB" id="256869at2"/>
<comment type="function">
    <text evidence="4">Involved in the oxidation of myo-inositol (MI) to 2-keto-myo-inositol (2KMI or 2-inosose).</text>
</comment>
<feature type="domain" description="GFO/IDH/MocA-like oxidoreductase" evidence="6">
    <location>
        <begin position="131"/>
        <end position="247"/>
    </location>
</feature>
<evidence type="ECO:0000256" key="4">
    <source>
        <dbReference type="HAMAP-Rule" id="MF_01671"/>
    </source>
</evidence>
<dbReference type="GO" id="GO:0000166">
    <property type="term" value="F:nucleotide binding"/>
    <property type="evidence" value="ECO:0007669"/>
    <property type="project" value="InterPro"/>
</dbReference>
<comment type="subunit">
    <text evidence="4">Homotetramer.</text>
</comment>
<dbReference type="PANTHER" id="PTHR42840:SF3">
    <property type="entry name" value="BINDING ROSSMANN FOLD OXIDOREDUCTASE, PUTATIVE (AFU_ORTHOLOGUE AFUA_2G10240)-RELATED"/>
    <property type="match status" value="1"/>
</dbReference>
<dbReference type="SUPFAM" id="SSF55347">
    <property type="entry name" value="Glyceraldehyde-3-phosphate dehydrogenase-like, C-terminal domain"/>
    <property type="match status" value="1"/>
</dbReference>
<dbReference type="Gene3D" id="3.40.50.720">
    <property type="entry name" value="NAD(P)-binding Rossmann-like Domain"/>
    <property type="match status" value="1"/>
</dbReference>
<evidence type="ECO:0000313" key="8">
    <source>
        <dbReference type="Proteomes" id="UP000054686"/>
    </source>
</evidence>